<dbReference type="KEGG" id="csaz:Cs308_0664"/>
<reference evidence="3 4" key="1">
    <citation type="submission" date="2016-03" db="EMBL/GenBank/DDBJ databases">
        <title>Culture-independent genomics supports pathogen discovery for uncultivable bacteria within the genus Chlamydia.</title>
        <authorList>
            <person name="Taylor-Brown A."/>
            <person name="Bachmann N.L."/>
            <person name="Borel N."/>
            <person name="Polkinghorne A."/>
        </authorList>
    </citation>
    <scope>NUCLEOTIDE SEQUENCE [LARGE SCALE GENOMIC DNA]</scope>
    <source>
        <strain evidence="3 4">2742-308</strain>
    </source>
</reference>
<dbReference type="GO" id="GO:0000287">
    <property type="term" value="F:magnesium ion binding"/>
    <property type="evidence" value="ECO:0007669"/>
    <property type="project" value="InterPro"/>
</dbReference>
<dbReference type="NCBIfam" id="TIGR00347">
    <property type="entry name" value="bioD"/>
    <property type="match status" value="1"/>
</dbReference>
<dbReference type="EC" id="6.3.3.3" evidence="2"/>
<dbReference type="PIRSF" id="PIRSF006755">
    <property type="entry name" value="DTB_synth"/>
    <property type="match status" value="1"/>
</dbReference>
<dbReference type="Pfam" id="PF13500">
    <property type="entry name" value="AAA_26"/>
    <property type="match status" value="1"/>
</dbReference>
<dbReference type="PANTHER" id="PTHR43210">
    <property type="entry name" value="DETHIOBIOTIN SYNTHETASE"/>
    <property type="match status" value="1"/>
</dbReference>
<dbReference type="Proteomes" id="UP000078162">
    <property type="component" value="Chromosome"/>
</dbReference>
<proteinExistence type="predicted"/>
<dbReference type="EMBL" id="CP014639">
    <property type="protein sequence ID" value="ANH78834.1"/>
    <property type="molecule type" value="Genomic_DNA"/>
</dbReference>
<evidence type="ECO:0000313" key="4">
    <source>
        <dbReference type="Proteomes" id="UP000078162"/>
    </source>
</evidence>
<gene>
    <name evidence="3" type="ORF">Cs308_0664</name>
</gene>
<dbReference type="PATRIC" id="fig|1806891.3.peg.654"/>
<evidence type="ECO:0000313" key="3">
    <source>
        <dbReference type="EMBL" id="ANH78834.1"/>
    </source>
</evidence>
<organism evidence="3 4">
    <name type="scientific">Candidatus Chlamydia sanziniae</name>
    <dbReference type="NCBI Taxonomy" id="1806891"/>
    <lineage>
        <taxon>Bacteria</taxon>
        <taxon>Pseudomonadati</taxon>
        <taxon>Chlamydiota</taxon>
        <taxon>Chlamydiia</taxon>
        <taxon>Chlamydiales</taxon>
        <taxon>Chlamydiaceae</taxon>
        <taxon>Chlamydia/Chlamydophila group</taxon>
        <taxon>Chlamydia</taxon>
    </lineage>
</organism>
<dbReference type="SUPFAM" id="SSF52540">
    <property type="entry name" value="P-loop containing nucleoside triphosphate hydrolases"/>
    <property type="match status" value="1"/>
</dbReference>
<evidence type="ECO:0000256" key="2">
    <source>
        <dbReference type="NCBIfam" id="TIGR00347"/>
    </source>
</evidence>
<accession>A0A1A9HXR9</accession>
<dbReference type="PANTHER" id="PTHR43210:SF5">
    <property type="entry name" value="DETHIOBIOTIN SYNTHETASE"/>
    <property type="match status" value="1"/>
</dbReference>
<dbReference type="GO" id="GO:0005524">
    <property type="term" value="F:ATP binding"/>
    <property type="evidence" value="ECO:0007669"/>
    <property type="project" value="InterPro"/>
</dbReference>
<dbReference type="GO" id="GO:0009102">
    <property type="term" value="P:biotin biosynthetic process"/>
    <property type="evidence" value="ECO:0007669"/>
    <property type="project" value="UniProtKB-UniRule"/>
</dbReference>
<dbReference type="GO" id="GO:0005829">
    <property type="term" value="C:cytosol"/>
    <property type="evidence" value="ECO:0007669"/>
    <property type="project" value="TreeGrafter"/>
</dbReference>
<keyword evidence="1" id="KW-0093">Biotin biosynthesis</keyword>
<evidence type="ECO:0000256" key="1">
    <source>
        <dbReference type="ARBA" id="ARBA00022756"/>
    </source>
</evidence>
<dbReference type="STRING" id="1806891.Cs308_0664"/>
<dbReference type="GO" id="GO:0004141">
    <property type="term" value="F:dethiobiotin synthase activity"/>
    <property type="evidence" value="ECO:0007669"/>
    <property type="project" value="UniProtKB-UniRule"/>
</dbReference>
<dbReference type="Gene3D" id="3.40.50.300">
    <property type="entry name" value="P-loop containing nucleotide triphosphate hydrolases"/>
    <property type="match status" value="1"/>
</dbReference>
<keyword evidence="4" id="KW-1185">Reference proteome</keyword>
<protein>
    <recommendedName>
        <fullName evidence="2">Dethiobiotin synthase</fullName>
        <ecNumber evidence="2">6.3.3.3</ecNumber>
    </recommendedName>
</protein>
<sequence>MGKTFVSSILTIMLKAEYWKPIQAGNLDNSDSKVVQKLSGALCHPETYRLRHALSPHKAAALENMPIEEHRICLPKTTAPLIIETAGGFLSPCSQNQLQGDFFSSWPCYWLLISKAYLGSINHTCLTVEAMRARNLNILGIILNNYPKDEEQWLMQILDLPLLGTLIQEKIITQTTLNHYANIWRPIWKNIEKTIRGSSGTPLPKLR</sequence>
<dbReference type="CDD" id="cd03109">
    <property type="entry name" value="DTBS"/>
    <property type="match status" value="1"/>
</dbReference>
<name>A0A1A9HXR9_9CHLA</name>
<dbReference type="AlphaFoldDB" id="A0A1A9HXR9"/>
<dbReference type="InterPro" id="IPR027417">
    <property type="entry name" value="P-loop_NTPase"/>
</dbReference>
<dbReference type="InterPro" id="IPR004472">
    <property type="entry name" value="DTB_synth_BioD"/>
</dbReference>
<dbReference type="UniPathway" id="UPA00078"/>